<name>A0ABT5XG79_9EURY</name>
<gene>
    <name evidence="1" type="ORF">P0O24_09055</name>
</gene>
<protein>
    <submittedName>
        <fullName evidence="1">Uncharacterized protein</fullName>
    </submittedName>
</protein>
<organism evidence="1 2">
    <name type="scientific">Candidatus Methanocrinis alkalitolerans</name>
    <dbReference type="NCBI Taxonomy" id="3033395"/>
    <lineage>
        <taxon>Archaea</taxon>
        <taxon>Methanobacteriati</taxon>
        <taxon>Methanobacteriota</taxon>
        <taxon>Stenosarchaea group</taxon>
        <taxon>Methanomicrobia</taxon>
        <taxon>Methanotrichales</taxon>
        <taxon>Methanotrichaceae</taxon>
        <taxon>Methanocrinis</taxon>
    </lineage>
</organism>
<comment type="caution">
    <text evidence="1">The sequence shown here is derived from an EMBL/GenBank/DDBJ whole genome shotgun (WGS) entry which is preliminary data.</text>
</comment>
<sequence length="423" mass="46305">MMNKRFGPLLAVLILLAPETALSDGPVILRLDDGTAENGFRMGGGLGHAVLFEAPSGEWTLSAVSVYGKLTPNRTSEIFILEIWDDKLNAVSKVADRADSYFGDEFGWALVDVPDVVICGPFLVSIYEFSGAYIGTDIGPATGRSFITARNPNRILAWNLEPYHQNETEWMIRAVGSSPAPELVSLKVLSEAAGKEKPATIEVDLKDGDSNLKRATLFVAENETREVVWSAEEEIEGAEATARFSWPGTLYRVSGPDGSVSPVLTAEVAGVSEEFRPLLYRSAPCLLFLNFGEYRAAAFAYFGEDGRLNALIDEAGSVHYVSRDVLNATAPQADYMAFLTKNITASRGETAVAFYRMEAPTDSWILETSYHEPIVLTRSPLFNYRVVLEEVEAVAGDYVSIIVVEDRAYNAVQFSPSTRVRAI</sequence>
<proteinExistence type="predicted"/>
<keyword evidence="2" id="KW-1185">Reference proteome</keyword>
<reference evidence="1 2" key="1">
    <citation type="submission" date="2023-03" db="EMBL/GenBank/DDBJ databases">
        <title>Whole genome sequencing of Methanotrichaceae archaeon M04Ac.</title>
        <authorList>
            <person name="Khomyakova M.A."/>
            <person name="Merkel A.Y."/>
            <person name="Slobodkin A.I."/>
        </authorList>
    </citation>
    <scope>NUCLEOTIDE SEQUENCE [LARGE SCALE GENOMIC DNA]</scope>
    <source>
        <strain evidence="1 2">M04Ac</strain>
    </source>
</reference>
<dbReference type="EMBL" id="JARFPL010000028">
    <property type="protein sequence ID" value="MDF0593731.1"/>
    <property type="molecule type" value="Genomic_DNA"/>
</dbReference>
<evidence type="ECO:0000313" key="2">
    <source>
        <dbReference type="Proteomes" id="UP001215956"/>
    </source>
</evidence>
<dbReference type="RefSeq" id="WP_316969432.1">
    <property type="nucleotide sequence ID" value="NZ_JARFPL010000028.1"/>
</dbReference>
<dbReference type="Proteomes" id="UP001215956">
    <property type="component" value="Unassembled WGS sequence"/>
</dbReference>
<evidence type="ECO:0000313" key="1">
    <source>
        <dbReference type="EMBL" id="MDF0593731.1"/>
    </source>
</evidence>
<accession>A0ABT5XG79</accession>